<evidence type="ECO:0000256" key="1">
    <source>
        <dbReference type="ARBA" id="ARBA00022734"/>
    </source>
</evidence>
<dbReference type="InterPro" id="IPR013320">
    <property type="entry name" value="ConA-like_dom_sf"/>
</dbReference>
<organism evidence="4 5">
    <name type="scientific">Clavelina lepadiformis</name>
    <name type="common">Light-bulb sea squirt</name>
    <name type="synonym">Ascidia lepadiformis</name>
    <dbReference type="NCBI Taxonomy" id="159417"/>
    <lineage>
        <taxon>Eukaryota</taxon>
        <taxon>Metazoa</taxon>
        <taxon>Chordata</taxon>
        <taxon>Tunicata</taxon>
        <taxon>Ascidiacea</taxon>
        <taxon>Aplousobranchia</taxon>
        <taxon>Clavelinidae</taxon>
        <taxon>Clavelina</taxon>
    </lineage>
</organism>
<evidence type="ECO:0000259" key="3">
    <source>
        <dbReference type="PROSITE" id="PS51304"/>
    </source>
</evidence>
<reference evidence="4 5" key="1">
    <citation type="submission" date="2024-02" db="EMBL/GenBank/DDBJ databases">
        <authorList>
            <person name="Daric V."/>
            <person name="Darras S."/>
        </authorList>
    </citation>
    <scope>NUCLEOTIDE SEQUENCE [LARGE SCALE GENOMIC DNA]</scope>
</reference>
<gene>
    <name evidence="4" type="ORF">CVLEPA_LOCUS29067</name>
</gene>
<feature type="domain" description="Galectin" evidence="3">
    <location>
        <begin position="1"/>
        <end position="127"/>
    </location>
</feature>
<dbReference type="EMBL" id="CAWYQH010000152">
    <property type="protein sequence ID" value="CAK8695852.1"/>
    <property type="molecule type" value="Genomic_DNA"/>
</dbReference>
<evidence type="ECO:0000313" key="4">
    <source>
        <dbReference type="EMBL" id="CAK8695852.1"/>
    </source>
</evidence>
<dbReference type="InterPro" id="IPR001079">
    <property type="entry name" value="Galectin_CRD"/>
</dbReference>
<proteinExistence type="predicted"/>
<dbReference type="PROSITE" id="PS51304">
    <property type="entry name" value="GALECTIN"/>
    <property type="match status" value="1"/>
</dbReference>
<comment type="caution">
    <text evidence="4">The sequence shown here is derived from an EMBL/GenBank/DDBJ whole genome shotgun (WGS) entry which is preliminary data.</text>
</comment>
<accession>A0ABP0GW22</accession>
<evidence type="ECO:0000313" key="5">
    <source>
        <dbReference type="Proteomes" id="UP001642483"/>
    </source>
</evidence>
<evidence type="ECO:0000256" key="2">
    <source>
        <dbReference type="RuleBase" id="RU102079"/>
    </source>
</evidence>
<dbReference type="SMART" id="SM00908">
    <property type="entry name" value="Gal-bind_lectin"/>
    <property type="match status" value="1"/>
</dbReference>
<keyword evidence="5" id="KW-1185">Reference proteome</keyword>
<dbReference type="SUPFAM" id="SSF49899">
    <property type="entry name" value="Concanavalin A-like lectins/glucanases"/>
    <property type="match status" value="1"/>
</dbReference>
<name>A0ABP0GW22_CLALP</name>
<dbReference type="Pfam" id="PF00337">
    <property type="entry name" value="Gal-bind_lectin"/>
    <property type="match status" value="1"/>
</dbReference>
<dbReference type="Gene3D" id="2.60.120.200">
    <property type="match status" value="1"/>
</dbReference>
<sequence>MGDNKGLVGYCLEAIYTPLSDHSCLNFMGGAGGTQFHLNPRINAGLVATNSKRGNWHSEIKHTNNFNFVLNQPTKLKIKILDQGYDVTTFHDNGAVAMQFLFAHRLPPAYLAGFKCANVKLEVISFLKE</sequence>
<protein>
    <recommendedName>
        <fullName evidence="2">Galectin</fullName>
    </recommendedName>
</protein>
<dbReference type="SMART" id="SM00276">
    <property type="entry name" value="GLECT"/>
    <property type="match status" value="1"/>
</dbReference>
<keyword evidence="1 2" id="KW-0430">Lectin</keyword>
<dbReference type="Proteomes" id="UP001642483">
    <property type="component" value="Unassembled WGS sequence"/>
</dbReference>